<sequence length="187" mass="21940">MLEQLFSSKTRVKLLKLFLNQVDEREHYIRELTRICGEHLNSIRRELENLEDLGMIISTERDAKKYYAVNKDFLLLPELKALFFKSRELNEQKVVQQIEKVGKIDLLVLSGSLTGNRESPVDIFIVGRVEKPQLEKIIKSYHKESGKELNYTVLSRKEFQERMELGDRFVFTLLNSRKIVVINKLGL</sequence>
<name>A0A1G2BVD1_9BACT</name>
<evidence type="ECO:0000313" key="1">
    <source>
        <dbReference type="EMBL" id="OGY92250.1"/>
    </source>
</evidence>
<evidence type="ECO:0008006" key="3">
    <source>
        <dbReference type="Google" id="ProtNLM"/>
    </source>
</evidence>
<gene>
    <name evidence="1" type="ORF">A3H70_03350</name>
</gene>
<organism evidence="1 2">
    <name type="scientific">Candidatus Komeilibacteria bacterium RIFCSPLOWO2_02_FULL_48_11</name>
    <dbReference type="NCBI Taxonomy" id="1798553"/>
    <lineage>
        <taxon>Bacteria</taxon>
        <taxon>Candidatus Komeiliibacteriota</taxon>
    </lineage>
</organism>
<dbReference type="STRING" id="1798553.A3H70_03350"/>
<dbReference type="SUPFAM" id="SSF46785">
    <property type="entry name" value="Winged helix' DNA-binding domain"/>
    <property type="match status" value="1"/>
</dbReference>
<dbReference type="InterPro" id="IPR036388">
    <property type="entry name" value="WH-like_DNA-bd_sf"/>
</dbReference>
<accession>A0A1G2BVD1</accession>
<dbReference type="EMBL" id="MHKO01000025">
    <property type="protein sequence ID" value="OGY92250.1"/>
    <property type="molecule type" value="Genomic_DNA"/>
</dbReference>
<dbReference type="AlphaFoldDB" id="A0A1G2BVD1"/>
<proteinExistence type="predicted"/>
<dbReference type="Proteomes" id="UP000178109">
    <property type="component" value="Unassembled WGS sequence"/>
</dbReference>
<dbReference type="InterPro" id="IPR036390">
    <property type="entry name" value="WH_DNA-bd_sf"/>
</dbReference>
<reference evidence="1 2" key="1">
    <citation type="journal article" date="2016" name="Nat. Commun.">
        <title>Thousands of microbial genomes shed light on interconnected biogeochemical processes in an aquifer system.</title>
        <authorList>
            <person name="Anantharaman K."/>
            <person name="Brown C.T."/>
            <person name="Hug L.A."/>
            <person name="Sharon I."/>
            <person name="Castelle C.J."/>
            <person name="Probst A.J."/>
            <person name="Thomas B.C."/>
            <person name="Singh A."/>
            <person name="Wilkins M.J."/>
            <person name="Karaoz U."/>
            <person name="Brodie E.L."/>
            <person name="Williams K.H."/>
            <person name="Hubbard S.S."/>
            <person name="Banfield J.F."/>
        </authorList>
    </citation>
    <scope>NUCLEOTIDE SEQUENCE [LARGE SCALE GENOMIC DNA]</scope>
</reference>
<dbReference type="Gene3D" id="1.10.10.10">
    <property type="entry name" value="Winged helix-like DNA-binding domain superfamily/Winged helix DNA-binding domain"/>
    <property type="match status" value="1"/>
</dbReference>
<comment type="caution">
    <text evidence="1">The sequence shown here is derived from an EMBL/GenBank/DDBJ whole genome shotgun (WGS) entry which is preliminary data.</text>
</comment>
<protein>
    <recommendedName>
        <fullName evidence="3">HTH arsR-type domain-containing protein</fullName>
    </recommendedName>
</protein>
<evidence type="ECO:0000313" key="2">
    <source>
        <dbReference type="Proteomes" id="UP000178109"/>
    </source>
</evidence>